<protein>
    <recommendedName>
        <fullName evidence="3">Cell division protein FtsL</fullName>
    </recommendedName>
</protein>
<evidence type="ECO:0000313" key="1">
    <source>
        <dbReference type="EMBL" id="CAI8032524.1"/>
    </source>
</evidence>
<dbReference type="EMBL" id="CASHTH010002607">
    <property type="protein sequence ID" value="CAI8032524.1"/>
    <property type="molecule type" value="Genomic_DNA"/>
</dbReference>
<organism evidence="1 2">
    <name type="scientific">Geodia barretti</name>
    <name type="common">Barrett's horny sponge</name>
    <dbReference type="NCBI Taxonomy" id="519541"/>
    <lineage>
        <taxon>Eukaryota</taxon>
        <taxon>Metazoa</taxon>
        <taxon>Porifera</taxon>
        <taxon>Demospongiae</taxon>
        <taxon>Heteroscleromorpha</taxon>
        <taxon>Tetractinellida</taxon>
        <taxon>Astrophorina</taxon>
        <taxon>Geodiidae</taxon>
        <taxon>Geodia</taxon>
    </lineage>
</organism>
<evidence type="ECO:0000313" key="2">
    <source>
        <dbReference type="Proteomes" id="UP001174909"/>
    </source>
</evidence>
<dbReference type="Proteomes" id="UP001174909">
    <property type="component" value="Unassembled WGS sequence"/>
</dbReference>
<evidence type="ECO:0008006" key="3">
    <source>
        <dbReference type="Google" id="ProtNLM"/>
    </source>
</evidence>
<reference evidence="1" key="1">
    <citation type="submission" date="2023-03" db="EMBL/GenBank/DDBJ databases">
        <authorList>
            <person name="Steffen K."/>
            <person name="Cardenas P."/>
        </authorList>
    </citation>
    <scope>NUCLEOTIDE SEQUENCE</scope>
</reference>
<dbReference type="AlphaFoldDB" id="A0AA35SN74"/>
<keyword evidence="2" id="KW-1185">Reference proteome</keyword>
<gene>
    <name evidence="1" type="ORF">GBAR_LOCUS18381</name>
</gene>
<name>A0AA35SN74_GEOBA</name>
<sequence length="88" mass="9829">MIPLAVLVTTWSGLHRHLLAQELRALEHEQAEWLEQNKRLLISIAIYRSPQRIAELAERELGLAPISADLVTIVEPGAQAVVQRQGTT</sequence>
<accession>A0AA35SN74</accession>
<comment type="caution">
    <text evidence="1">The sequence shown here is derived from an EMBL/GenBank/DDBJ whole genome shotgun (WGS) entry which is preliminary data.</text>
</comment>
<proteinExistence type="predicted"/>